<dbReference type="InParanoid" id="G0EDA8"/>
<dbReference type="STRING" id="694429.Pyrfu_1933"/>
<name>G0EDA8_PYRF1</name>
<keyword evidence="3" id="KW-1185">Reference proteome</keyword>
<proteinExistence type="inferred from homology"/>
<accession>G0EDA8</accession>
<organism evidence="2 3">
    <name type="scientific">Pyrolobus fumarii (strain DSM 11204 / 1A)</name>
    <dbReference type="NCBI Taxonomy" id="694429"/>
    <lineage>
        <taxon>Archaea</taxon>
        <taxon>Thermoproteota</taxon>
        <taxon>Thermoprotei</taxon>
        <taxon>Desulfurococcales</taxon>
        <taxon>Pyrodictiaceae</taxon>
        <taxon>Pyrolobus</taxon>
    </lineage>
</organism>
<dbReference type="KEGG" id="pfm:Pyrfu_1933"/>
<dbReference type="InterPro" id="IPR015419">
    <property type="entry name" value="CTAG/Pcc1"/>
</dbReference>
<evidence type="ECO:0000313" key="2">
    <source>
        <dbReference type="EMBL" id="AEM39786.1"/>
    </source>
</evidence>
<protein>
    <recommendedName>
        <fullName evidence="4">Transcription factor Pcc1</fullName>
    </recommendedName>
</protein>
<dbReference type="Proteomes" id="UP000001037">
    <property type="component" value="Chromosome"/>
</dbReference>
<dbReference type="NCBIfam" id="NF011470">
    <property type="entry name" value="PRK14887.1"/>
    <property type="match status" value="1"/>
</dbReference>
<dbReference type="Gene3D" id="3.30.310.50">
    <property type="entry name" value="Alpha-D-phosphohexomutase, C-terminal domain"/>
    <property type="match status" value="1"/>
</dbReference>
<comment type="similarity">
    <text evidence="1">Belongs to the CTAG/PCC1 family.</text>
</comment>
<dbReference type="eggNOG" id="arCOG04414">
    <property type="taxonomic scope" value="Archaea"/>
</dbReference>
<dbReference type="HOGENOM" id="CLU_2420161_0_0_2"/>
<dbReference type="EMBL" id="CP002838">
    <property type="protein sequence ID" value="AEM39786.1"/>
    <property type="molecule type" value="Genomic_DNA"/>
</dbReference>
<evidence type="ECO:0000313" key="3">
    <source>
        <dbReference type="Proteomes" id="UP000001037"/>
    </source>
</evidence>
<dbReference type="Pfam" id="PF09341">
    <property type="entry name" value="Pcc1"/>
    <property type="match status" value="1"/>
</dbReference>
<dbReference type="GeneID" id="11138273"/>
<dbReference type="AlphaFoldDB" id="G0EDA8"/>
<sequence>MRPRARIEVEVCDETKTKALYEALLVEASNPPDPTRGEMRVEKRETRIIIDVDARDYSSARALLNASLTLLATLWDTLREVDASVQKENRS</sequence>
<evidence type="ECO:0000256" key="1">
    <source>
        <dbReference type="ARBA" id="ARBA00007073"/>
    </source>
</evidence>
<reference evidence="2 3" key="1">
    <citation type="journal article" date="2011" name="Stand. Genomic Sci.">
        <title>Complete genome sequence of the hyperthermophilic chemolithoautotroph Pyrolobus fumarii type strain (1A).</title>
        <authorList>
            <person name="Anderson I."/>
            <person name="Goker M."/>
            <person name="Nolan M."/>
            <person name="Lucas S."/>
            <person name="Hammon N."/>
            <person name="Deshpande S."/>
            <person name="Cheng J.F."/>
            <person name="Tapia R."/>
            <person name="Han C."/>
            <person name="Goodwin L."/>
            <person name="Pitluck S."/>
            <person name="Huntemann M."/>
            <person name="Liolios K."/>
            <person name="Ivanova N."/>
            <person name="Pagani I."/>
            <person name="Mavromatis K."/>
            <person name="Ovchinikova G."/>
            <person name="Pati A."/>
            <person name="Chen A."/>
            <person name="Palaniappan K."/>
            <person name="Land M."/>
            <person name="Hauser L."/>
            <person name="Brambilla E.M."/>
            <person name="Huber H."/>
            <person name="Yasawong M."/>
            <person name="Rohde M."/>
            <person name="Spring S."/>
            <person name="Abt B."/>
            <person name="Sikorski J."/>
            <person name="Wirth R."/>
            <person name="Detter J.C."/>
            <person name="Woyke T."/>
            <person name="Bristow J."/>
            <person name="Eisen J.A."/>
            <person name="Markowitz V."/>
            <person name="Hugenholtz P."/>
            <person name="Kyrpides N.C."/>
            <person name="Klenk H.P."/>
            <person name="Lapidus A."/>
        </authorList>
    </citation>
    <scope>NUCLEOTIDE SEQUENCE [LARGE SCALE GENOMIC DNA]</scope>
    <source>
        <strain evidence="3">DSM 11204 / 1A</strain>
    </source>
</reference>
<evidence type="ECO:0008006" key="4">
    <source>
        <dbReference type="Google" id="ProtNLM"/>
    </source>
</evidence>
<dbReference type="RefSeq" id="WP_014027463.1">
    <property type="nucleotide sequence ID" value="NC_015931.1"/>
</dbReference>
<gene>
    <name evidence="2" type="ordered locus">Pyrfu_1933</name>
</gene>